<keyword evidence="2" id="KW-1185">Reference proteome</keyword>
<evidence type="ECO:0000313" key="1">
    <source>
        <dbReference type="Ensembl" id="ENSECAP00000064017.1"/>
    </source>
</evidence>
<reference evidence="1" key="2">
    <citation type="submission" date="2025-08" db="UniProtKB">
        <authorList>
            <consortium name="Ensembl"/>
        </authorList>
    </citation>
    <scope>IDENTIFICATION</scope>
    <source>
        <strain evidence="1">Thoroughbred</strain>
    </source>
</reference>
<dbReference type="Proteomes" id="UP000002281">
    <property type="component" value="Chromosome 9"/>
</dbReference>
<dbReference type="AlphaFoldDB" id="A0A9L0RML8"/>
<proteinExistence type="predicted"/>
<accession>A0A9L0RML8</accession>
<reference evidence="1 2" key="1">
    <citation type="journal article" date="2009" name="Science">
        <title>Genome sequence, comparative analysis, and population genetics of the domestic horse.</title>
        <authorList>
            <consortium name="Broad Institute Genome Sequencing Platform"/>
            <consortium name="Broad Institute Whole Genome Assembly Team"/>
            <person name="Wade C.M."/>
            <person name="Giulotto E."/>
            <person name="Sigurdsson S."/>
            <person name="Zoli M."/>
            <person name="Gnerre S."/>
            <person name="Imsland F."/>
            <person name="Lear T.L."/>
            <person name="Adelson D.L."/>
            <person name="Bailey E."/>
            <person name="Bellone R.R."/>
            <person name="Bloecker H."/>
            <person name="Distl O."/>
            <person name="Edgar R.C."/>
            <person name="Garber M."/>
            <person name="Leeb T."/>
            <person name="Mauceli E."/>
            <person name="MacLeod J.N."/>
            <person name="Penedo M.C.T."/>
            <person name="Raison J.M."/>
            <person name="Sharpe T."/>
            <person name="Vogel J."/>
            <person name="Andersson L."/>
            <person name="Antczak D.F."/>
            <person name="Biagi T."/>
            <person name="Binns M.M."/>
            <person name="Chowdhary B.P."/>
            <person name="Coleman S.J."/>
            <person name="Della Valle G."/>
            <person name="Fryc S."/>
            <person name="Guerin G."/>
            <person name="Hasegawa T."/>
            <person name="Hill E.W."/>
            <person name="Jurka J."/>
            <person name="Kiialainen A."/>
            <person name="Lindgren G."/>
            <person name="Liu J."/>
            <person name="Magnani E."/>
            <person name="Mickelson J.R."/>
            <person name="Murray J."/>
            <person name="Nergadze S.G."/>
            <person name="Onofrio R."/>
            <person name="Pedroni S."/>
            <person name="Piras M.F."/>
            <person name="Raudsepp T."/>
            <person name="Rocchi M."/>
            <person name="Roeed K.H."/>
            <person name="Ryder O.A."/>
            <person name="Searle S."/>
            <person name="Skow L."/>
            <person name="Swinburne J.E."/>
            <person name="Syvaenen A.C."/>
            <person name="Tozaki T."/>
            <person name="Valberg S.J."/>
            <person name="Vaudin M."/>
            <person name="White J.R."/>
            <person name="Zody M.C."/>
            <person name="Lander E.S."/>
            <person name="Lindblad-Toh K."/>
        </authorList>
    </citation>
    <scope>NUCLEOTIDE SEQUENCE [LARGE SCALE GENOMIC DNA]</scope>
    <source>
        <strain evidence="1 2">Thoroughbred</strain>
    </source>
</reference>
<dbReference type="GeneTree" id="ENSGT01150000286925"/>
<organism evidence="1 2">
    <name type="scientific">Equus caballus</name>
    <name type="common">Horse</name>
    <dbReference type="NCBI Taxonomy" id="9796"/>
    <lineage>
        <taxon>Eukaryota</taxon>
        <taxon>Metazoa</taxon>
        <taxon>Chordata</taxon>
        <taxon>Craniata</taxon>
        <taxon>Vertebrata</taxon>
        <taxon>Euteleostomi</taxon>
        <taxon>Mammalia</taxon>
        <taxon>Eutheria</taxon>
        <taxon>Laurasiatheria</taxon>
        <taxon>Perissodactyla</taxon>
        <taxon>Equidae</taxon>
        <taxon>Equus</taxon>
    </lineage>
</organism>
<evidence type="ECO:0000313" key="2">
    <source>
        <dbReference type="Proteomes" id="UP000002281"/>
    </source>
</evidence>
<dbReference type="Ensembl" id="ENSECAT00000115787.1">
    <property type="protein sequence ID" value="ENSECAP00000064017.1"/>
    <property type="gene ID" value="ENSECAG00000044322.1"/>
</dbReference>
<sequence>MVQPLWKTVWCFLKKLKIKLTYDPAIPLLSMYPRELKAGSQRDICTPMFTAALFMTTEGLGATQLSTDGWINKTWYIHTMEYYSALKRQEILTYATTQMNLEAITPNEINQDKYSTMPLI</sequence>
<protein>
    <submittedName>
        <fullName evidence="1">Uncharacterized protein</fullName>
    </submittedName>
</protein>
<reference evidence="1" key="3">
    <citation type="submission" date="2025-09" db="UniProtKB">
        <authorList>
            <consortium name="Ensembl"/>
        </authorList>
    </citation>
    <scope>IDENTIFICATION</scope>
    <source>
        <strain evidence="1">Thoroughbred</strain>
    </source>
</reference>
<name>A0A9L0RML8_HORSE</name>